<feature type="transmembrane region" description="Helical" evidence="7">
    <location>
        <begin position="162"/>
        <end position="181"/>
    </location>
</feature>
<dbReference type="PROSITE" id="PS50929">
    <property type="entry name" value="ABC_TM1F"/>
    <property type="match status" value="1"/>
</dbReference>
<dbReference type="InterPro" id="IPR027417">
    <property type="entry name" value="P-loop_NTPase"/>
</dbReference>
<gene>
    <name evidence="10" type="ORF">SM611_07320</name>
</gene>
<comment type="subcellular location">
    <subcellularLocation>
        <location evidence="1">Cell membrane</location>
        <topology evidence="1">Multi-pass membrane protein</topology>
    </subcellularLocation>
</comment>
<feature type="domain" description="ABC transporter" evidence="8">
    <location>
        <begin position="337"/>
        <end position="569"/>
    </location>
</feature>
<proteinExistence type="predicted"/>
<evidence type="ECO:0000259" key="9">
    <source>
        <dbReference type="PROSITE" id="PS50929"/>
    </source>
</evidence>
<evidence type="ECO:0000259" key="8">
    <source>
        <dbReference type="PROSITE" id="PS50893"/>
    </source>
</evidence>
<dbReference type="Pfam" id="PF00005">
    <property type="entry name" value="ABC_tran"/>
    <property type="match status" value="1"/>
</dbReference>
<feature type="domain" description="ABC transmembrane type-1" evidence="9">
    <location>
        <begin position="24"/>
        <end position="290"/>
    </location>
</feature>
<feature type="transmembrane region" description="Helical" evidence="7">
    <location>
        <begin position="24"/>
        <end position="46"/>
    </location>
</feature>
<feature type="transmembrane region" description="Helical" evidence="7">
    <location>
        <begin position="245"/>
        <end position="266"/>
    </location>
</feature>
<dbReference type="Proteomes" id="UP001569963">
    <property type="component" value="Unassembled WGS sequence"/>
</dbReference>
<keyword evidence="2 7" id="KW-0812">Transmembrane</keyword>
<keyword evidence="11" id="KW-1185">Reference proteome</keyword>
<dbReference type="SUPFAM" id="SSF52540">
    <property type="entry name" value="P-loop containing nucleoside triphosphate hydrolases"/>
    <property type="match status" value="1"/>
</dbReference>
<dbReference type="RefSeq" id="WP_371948234.1">
    <property type="nucleotide sequence ID" value="NZ_JAXCEI010000003.1"/>
</dbReference>
<dbReference type="InterPro" id="IPR003593">
    <property type="entry name" value="AAA+_ATPase"/>
</dbReference>
<organism evidence="10 11">
    <name type="scientific">Actinomadura monticuli</name>
    <dbReference type="NCBI Taxonomy" id="3097367"/>
    <lineage>
        <taxon>Bacteria</taxon>
        <taxon>Bacillati</taxon>
        <taxon>Actinomycetota</taxon>
        <taxon>Actinomycetes</taxon>
        <taxon>Streptosporangiales</taxon>
        <taxon>Thermomonosporaceae</taxon>
        <taxon>Actinomadura</taxon>
    </lineage>
</organism>
<dbReference type="PROSITE" id="PS00211">
    <property type="entry name" value="ABC_TRANSPORTER_1"/>
    <property type="match status" value="1"/>
</dbReference>
<feature type="transmembrane region" description="Helical" evidence="7">
    <location>
        <begin position="139"/>
        <end position="156"/>
    </location>
</feature>
<evidence type="ECO:0000256" key="2">
    <source>
        <dbReference type="ARBA" id="ARBA00022692"/>
    </source>
</evidence>
<feature type="transmembrane region" description="Helical" evidence="7">
    <location>
        <begin position="58"/>
        <end position="76"/>
    </location>
</feature>
<accession>A0ABV4Q6M3</accession>
<dbReference type="InterPro" id="IPR036640">
    <property type="entry name" value="ABC1_TM_sf"/>
</dbReference>
<evidence type="ECO:0000256" key="4">
    <source>
        <dbReference type="ARBA" id="ARBA00022840"/>
    </source>
</evidence>
<keyword evidence="5 7" id="KW-1133">Transmembrane helix</keyword>
<keyword evidence="6 7" id="KW-0472">Membrane</keyword>
<dbReference type="InterPro" id="IPR003439">
    <property type="entry name" value="ABC_transporter-like_ATP-bd"/>
</dbReference>
<comment type="caution">
    <text evidence="10">The sequence shown here is derived from an EMBL/GenBank/DDBJ whole genome shotgun (WGS) entry which is preliminary data.</text>
</comment>
<dbReference type="PANTHER" id="PTHR24221">
    <property type="entry name" value="ATP-BINDING CASSETTE SUB-FAMILY B"/>
    <property type="match status" value="1"/>
</dbReference>
<keyword evidence="3" id="KW-0547">Nucleotide-binding</keyword>
<evidence type="ECO:0000256" key="3">
    <source>
        <dbReference type="ARBA" id="ARBA00022741"/>
    </source>
</evidence>
<dbReference type="InterPro" id="IPR011527">
    <property type="entry name" value="ABC1_TM_dom"/>
</dbReference>
<evidence type="ECO:0000256" key="6">
    <source>
        <dbReference type="ARBA" id="ARBA00023136"/>
    </source>
</evidence>
<dbReference type="GO" id="GO:0005524">
    <property type="term" value="F:ATP binding"/>
    <property type="evidence" value="ECO:0007669"/>
    <property type="project" value="UniProtKB-KW"/>
</dbReference>
<dbReference type="InterPro" id="IPR039421">
    <property type="entry name" value="Type_1_exporter"/>
</dbReference>
<evidence type="ECO:0000313" key="11">
    <source>
        <dbReference type="Proteomes" id="UP001569963"/>
    </source>
</evidence>
<dbReference type="PANTHER" id="PTHR24221:SF654">
    <property type="entry name" value="ATP-BINDING CASSETTE SUB-FAMILY B MEMBER 6"/>
    <property type="match status" value="1"/>
</dbReference>
<keyword evidence="4 10" id="KW-0067">ATP-binding</keyword>
<dbReference type="InterPro" id="IPR017871">
    <property type="entry name" value="ABC_transporter-like_CS"/>
</dbReference>
<evidence type="ECO:0000256" key="1">
    <source>
        <dbReference type="ARBA" id="ARBA00004651"/>
    </source>
</evidence>
<dbReference type="SUPFAM" id="SSF90123">
    <property type="entry name" value="ABC transporter transmembrane region"/>
    <property type="match status" value="1"/>
</dbReference>
<dbReference type="EMBL" id="JAXCEI010000003">
    <property type="protein sequence ID" value="MFA1538731.1"/>
    <property type="molecule type" value="Genomic_DNA"/>
</dbReference>
<evidence type="ECO:0000256" key="7">
    <source>
        <dbReference type="SAM" id="Phobius"/>
    </source>
</evidence>
<dbReference type="SMART" id="SM00382">
    <property type="entry name" value="AAA"/>
    <property type="match status" value="1"/>
</dbReference>
<name>A0ABV4Q6M3_9ACTN</name>
<dbReference type="PROSITE" id="PS50893">
    <property type="entry name" value="ABC_TRANSPORTER_2"/>
    <property type="match status" value="1"/>
</dbReference>
<dbReference type="Gene3D" id="3.40.50.300">
    <property type="entry name" value="P-loop containing nucleotide triphosphate hydrolases"/>
    <property type="match status" value="1"/>
</dbReference>
<evidence type="ECO:0000256" key="5">
    <source>
        <dbReference type="ARBA" id="ARBA00022989"/>
    </source>
</evidence>
<reference evidence="10 11" key="1">
    <citation type="submission" date="2023-11" db="EMBL/GenBank/DDBJ databases">
        <title>Actinomadura monticuli sp. nov., isolated from volcanic ash.</title>
        <authorList>
            <person name="Lee S.D."/>
            <person name="Yang H."/>
            <person name="Kim I.S."/>
        </authorList>
    </citation>
    <scope>NUCLEOTIDE SEQUENCE [LARGE SCALE GENOMIC DNA]</scope>
    <source>
        <strain evidence="10 11">DLS-62</strain>
    </source>
</reference>
<sequence length="571" mass="58794">MTAPPAARLLHRHIRGQWPALRRLAAWSALESVPAFASGLLLAHAIDHGFLAGRPLAGLGWLAVLAALYVLGAFATGRVYPWLAAAVEPLRDSLVREVVTAALHRMSDGAAGAAGAGVSQVTEQAEAVRTLLGTALRNVRQLLSAGVAALLGLALLSPPLALAAGVPVALALGVFAAFTGLQVRRYRAVIREAERIGETAATVVHGVRDVAACAAEERAAAAVGTVIDAQADALRAYARTRLVRLPVLALGVHLPLLALLLLSPYLTARHGFTAGQIAGAAGYLVTGLQPGITVLVDAGGTLLLSLAVILGRLAGVCDVPPAPPPPGPAVPVRSFGVEADRVTFAYSPHAAPVVADLSLRVPEGTHLAVVGPSGTGKSTLANLLTGLLRPQRGRVTLGGVPLDDVDPAQLRSAVALIPQESYVFAATLRDNLAYLCPDATAGRLDEAVDAVGLADAVERLGGYDAAVPPGGASLSQGERQLITLARAYLSPAAIVVLDEATSHLHPAAEARAELALAGQGRTLVVIAHRITSAERADRVLLLDGPAAVHGTHETLLRDSPLYAELVGHWHT</sequence>
<protein>
    <submittedName>
        <fullName evidence="10">ABC transporter ATP-binding protein</fullName>
    </submittedName>
</protein>
<dbReference type="Gene3D" id="1.20.1560.10">
    <property type="entry name" value="ABC transporter type 1, transmembrane domain"/>
    <property type="match status" value="1"/>
</dbReference>
<evidence type="ECO:0000313" key="10">
    <source>
        <dbReference type="EMBL" id="MFA1538731.1"/>
    </source>
</evidence>